<comment type="subunit">
    <text evidence="5">Heterooligomer composed of large and small subunits.</text>
</comment>
<evidence type="ECO:0000256" key="2">
    <source>
        <dbReference type="ARBA" id="ARBA00022722"/>
    </source>
</evidence>
<name>A0ABV8GSG3_9BACI</name>
<dbReference type="EMBL" id="JBHSAO010000001">
    <property type="protein sequence ID" value="MFC4022833.1"/>
    <property type="molecule type" value="Genomic_DNA"/>
</dbReference>
<dbReference type="PANTHER" id="PTHR30008">
    <property type="entry name" value="EXODEOXYRIBONUCLEASE 7 LARGE SUBUNIT"/>
    <property type="match status" value="1"/>
</dbReference>
<dbReference type="EC" id="3.1.11.6" evidence="5"/>
<evidence type="ECO:0000256" key="4">
    <source>
        <dbReference type="ARBA" id="ARBA00022839"/>
    </source>
</evidence>
<comment type="caution">
    <text evidence="10">The sequence shown here is derived from an EMBL/GenBank/DDBJ whole genome shotgun (WGS) entry which is preliminary data.</text>
</comment>
<keyword evidence="4 5" id="KW-0269">Exonuclease</keyword>
<evidence type="ECO:0000256" key="5">
    <source>
        <dbReference type="HAMAP-Rule" id="MF_00378"/>
    </source>
</evidence>
<dbReference type="Proteomes" id="UP001595772">
    <property type="component" value="Unassembled WGS sequence"/>
</dbReference>
<evidence type="ECO:0000256" key="3">
    <source>
        <dbReference type="ARBA" id="ARBA00022801"/>
    </source>
</evidence>
<dbReference type="InterPro" id="IPR025824">
    <property type="entry name" value="OB-fold_nuc-bd_dom"/>
</dbReference>
<dbReference type="Pfam" id="PF13742">
    <property type="entry name" value="tRNA_anti_2"/>
    <property type="match status" value="1"/>
</dbReference>
<comment type="subcellular location">
    <subcellularLocation>
        <location evidence="5 6">Cytoplasm</location>
    </subcellularLocation>
</comment>
<feature type="domain" description="OB-fold nucleic acid binding" evidence="9">
    <location>
        <begin position="6"/>
        <end position="101"/>
    </location>
</feature>
<dbReference type="HAMAP" id="MF_00378">
    <property type="entry name" value="Exonuc_7_L"/>
    <property type="match status" value="1"/>
</dbReference>
<dbReference type="InterPro" id="IPR020579">
    <property type="entry name" value="Exonuc_VII_lsu_C"/>
</dbReference>
<reference evidence="11" key="1">
    <citation type="journal article" date="2019" name="Int. J. Syst. Evol. Microbiol.">
        <title>The Global Catalogue of Microorganisms (GCM) 10K type strain sequencing project: providing services to taxonomists for standard genome sequencing and annotation.</title>
        <authorList>
            <consortium name="The Broad Institute Genomics Platform"/>
            <consortium name="The Broad Institute Genome Sequencing Center for Infectious Disease"/>
            <person name="Wu L."/>
            <person name="Ma J."/>
        </authorList>
    </citation>
    <scope>NUCLEOTIDE SEQUENCE [LARGE SCALE GENOMIC DNA]</scope>
    <source>
        <strain evidence="11">IBRC-M 10703</strain>
    </source>
</reference>
<protein>
    <recommendedName>
        <fullName evidence="5">Exodeoxyribonuclease 7 large subunit</fullName>
        <ecNumber evidence="5">3.1.11.6</ecNumber>
    </recommendedName>
    <alternativeName>
        <fullName evidence="5">Exodeoxyribonuclease VII large subunit</fullName>
        <shortName evidence="5">Exonuclease VII large subunit</shortName>
    </alternativeName>
</protein>
<gene>
    <name evidence="5 10" type="primary">xseA</name>
    <name evidence="10" type="ORF">ACFOUV_03280</name>
</gene>
<evidence type="ECO:0000256" key="7">
    <source>
        <dbReference type="SAM" id="Coils"/>
    </source>
</evidence>
<comment type="catalytic activity">
    <reaction evidence="5 6">
        <text>Exonucleolytic cleavage in either 5'- to 3'- or 3'- to 5'-direction to yield nucleoside 5'-phosphates.</text>
        <dbReference type="EC" id="3.1.11.6"/>
    </reaction>
</comment>
<evidence type="ECO:0000313" key="10">
    <source>
        <dbReference type="EMBL" id="MFC4022833.1"/>
    </source>
</evidence>
<feature type="coiled-coil region" evidence="7">
    <location>
        <begin position="352"/>
        <end position="379"/>
    </location>
</feature>
<sequence length="451" mass="51163">MNDKYLTVTALTRYMKRKMDTDPHLRNLWLRGEISNFKHHSRGHMYMTIKDDQSKIQSVMFAGNNRNMKFRPENGMNVLIKGEISVYEAYGQYQLYIQQMEPDGIGALYLAFEQLKEKLHKEGLFDPIHKKQIPEFPEHIGVITSPTGAAVRDIITTIKRRYPIVSITVIPVLVQGPQATVSIQEAIDTANSKGNFDTLIVGRGGGSIEELWSFNEEAVARAIFNSKIPIISAVGHETDITISDYTADLRAPTPTGAAELAVPSQTELTDRITVMRRTLTRDINREIVSSKNYFARLLQSYAFRYPEQLLKQKEQELDSYMEQLQRGFVQNRKQNEAAFTHLFRRLASQHPAKQLEQAKSNLNNALKQQNNSMSQILEKKSVNLANNMDKLTLVNPLEIMKRGFALPYTSDGKIIKSVKKVKQNESITVNLSDGNLSCQVLTIEEDPTNGK</sequence>
<dbReference type="PANTHER" id="PTHR30008:SF0">
    <property type="entry name" value="EXODEOXYRIBONUCLEASE 7 LARGE SUBUNIT"/>
    <property type="match status" value="1"/>
</dbReference>
<accession>A0ABV8GSG3</accession>
<evidence type="ECO:0000256" key="6">
    <source>
        <dbReference type="RuleBase" id="RU004355"/>
    </source>
</evidence>
<evidence type="ECO:0000256" key="1">
    <source>
        <dbReference type="ARBA" id="ARBA00022490"/>
    </source>
</evidence>
<dbReference type="InterPro" id="IPR003753">
    <property type="entry name" value="Exonuc_VII_L"/>
</dbReference>
<evidence type="ECO:0000259" key="9">
    <source>
        <dbReference type="Pfam" id="PF13742"/>
    </source>
</evidence>
<dbReference type="Pfam" id="PF02601">
    <property type="entry name" value="Exonuc_VII_L"/>
    <property type="match status" value="1"/>
</dbReference>
<keyword evidence="7" id="KW-0175">Coiled coil</keyword>
<keyword evidence="2 5" id="KW-0540">Nuclease</keyword>
<feature type="domain" description="Exonuclease VII large subunit C-terminal" evidence="8">
    <location>
        <begin position="124"/>
        <end position="439"/>
    </location>
</feature>
<evidence type="ECO:0000313" key="11">
    <source>
        <dbReference type="Proteomes" id="UP001595772"/>
    </source>
</evidence>
<dbReference type="GO" id="GO:0008855">
    <property type="term" value="F:exodeoxyribonuclease VII activity"/>
    <property type="evidence" value="ECO:0007669"/>
    <property type="project" value="UniProtKB-EC"/>
</dbReference>
<comment type="similarity">
    <text evidence="5 6">Belongs to the XseA family.</text>
</comment>
<keyword evidence="1 5" id="KW-0963">Cytoplasm</keyword>
<dbReference type="RefSeq" id="WP_379495328.1">
    <property type="nucleotide sequence ID" value="NZ_JBHSAO010000001.1"/>
</dbReference>
<keyword evidence="3 5" id="KW-0378">Hydrolase</keyword>
<evidence type="ECO:0000259" key="8">
    <source>
        <dbReference type="Pfam" id="PF02601"/>
    </source>
</evidence>
<comment type="function">
    <text evidence="5">Bidirectionally degrades single-stranded DNA into large acid-insoluble oligonucleotides, which are then degraded further into small acid-soluble oligonucleotides.</text>
</comment>
<organism evidence="10 11">
    <name type="scientific">Oceanobacillus longus</name>
    <dbReference type="NCBI Taxonomy" id="930120"/>
    <lineage>
        <taxon>Bacteria</taxon>
        <taxon>Bacillati</taxon>
        <taxon>Bacillota</taxon>
        <taxon>Bacilli</taxon>
        <taxon>Bacillales</taxon>
        <taxon>Bacillaceae</taxon>
        <taxon>Oceanobacillus</taxon>
    </lineage>
</organism>
<dbReference type="CDD" id="cd04489">
    <property type="entry name" value="ExoVII_LU_OBF"/>
    <property type="match status" value="1"/>
</dbReference>
<proteinExistence type="inferred from homology"/>
<dbReference type="NCBIfam" id="TIGR00237">
    <property type="entry name" value="xseA"/>
    <property type="match status" value="1"/>
</dbReference>
<keyword evidence="11" id="KW-1185">Reference proteome</keyword>